<name>B6D5X0_9ABAC</name>
<dbReference type="RefSeq" id="YP_002268086.1">
    <property type="nucleotide sequence ID" value="NC_011345.1"/>
</dbReference>
<dbReference type="EMBL" id="EU839994">
    <property type="protein sequence ID" value="ACI28758.1"/>
    <property type="molecule type" value="Genomic_DNA"/>
</dbReference>
<accession>B6D5X0</accession>
<reference evidence="1 2" key="1">
    <citation type="submission" date="2008-06" db="EMBL/GenBank/DDBJ databases">
        <title>Complete nucleotide sequence analysis of the Agrotis ipsilon multiple nucleopolyhedrovirus.</title>
        <authorList>
            <person name="Harrison R.L."/>
        </authorList>
    </citation>
    <scope>NUCLEOTIDE SEQUENCE [LARGE SCALE GENOMIC DNA]</scope>
    <source>
        <strain evidence="1 2">Illinois</strain>
    </source>
</reference>
<dbReference type="Proteomes" id="UP000204251">
    <property type="component" value="Segment"/>
</dbReference>
<evidence type="ECO:0000313" key="2">
    <source>
        <dbReference type="Proteomes" id="UP000204251"/>
    </source>
</evidence>
<evidence type="ECO:0000313" key="1">
    <source>
        <dbReference type="EMBL" id="ACI28758.1"/>
    </source>
</evidence>
<dbReference type="KEGG" id="vg:6965825"/>
<protein>
    <submittedName>
        <fullName evidence="1">Uncharacterized protein</fullName>
    </submittedName>
</protein>
<proteinExistence type="predicted"/>
<keyword evidence="2" id="KW-1185">Reference proteome</keyword>
<dbReference type="GeneID" id="6965825"/>
<sequence length="140" mass="16008">MATTDAFLSVQCFALEAIKYVTQDIDVFSRFDLLVAQKELHHLLTDNDDIVRWIVSLNKTNGDDDDDDDDGDNGGDDYCRVFETEQFRAFVDFALDDIRRCVNDAPHEMDFCGDIRDALVKFLNSRTRSPINRSSVSFDP</sequence>
<dbReference type="OrthoDB" id="33146at10239"/>
<organism evidence="1 2">
    <name type="scientific">Agrotis ipsilon multiple nucleopolyhedrovirus</name>
    <dbReference type="NCBI Taxonomy" id="208013"/>
    <lineage>
        <taxon>Viruses</taxon>
        <taxon>Viruses incertae sedis</taxon>
        <taxon>Naldaviricetes</taxon>
        <taxon>Lefavirales</taxon>
        <taxon>Baculoviridae</taxon>
        <taxon>Alphabaculovirus</taxon>
        <taxon>Alphabaculovirus agipsilonis</taxon>
    </lineage>
</organism>